<name>A0A519BQN6_9DELT</name>
<comment type="caution">
    <text evidence="1">The sequence shown here is derived from an EMBL/GenBank/DDBJ whole genome shotgun (WGS) entry which is preliminary data.</text>
</comment>
<evidence type="ECO:0000313" key="1">
    <source>
        <dbReference type="EMBL" id="RZD19573.1"/>
    </source>
</evidence>
<organism evidence="1 2">
    <name type="scientific">Candidatus Acididesulfobacter diazotrophicus</name>
    <dbReference type="NCBI Taxonomy" id="2597226"/>
    <lineage>
        <taxon>Bacteria</taxon>
        <taxon>Deltaproteobacteria</taxon>
        <taxon>Candidatus Acidulodesulfobacterales</taxon>
        <taxon>Candidatus Acididesulfobacter</taxon>
    </lineage>
</organism>
<proteinExistence type="predicted"/>
<dbReference type="AlphaFoldDB" id="A0A519BQN6"/>
<gene>
    <name evidence="1" type="ORF">EVG15_01445</name>
</gene>
<dbReference type="Proteomes" id="UP000319296">
    <property type="component" value="Unassembled WGS sequence"/>
</dbReference>
<reference evidence="1 2" key="1">
    <citation type="journal article" date="2019" name="ISME J.">
        <title>Insights into ecological role of a new deltaproteobacterial order Candidatus Acidulodesulfobacterales by metagenomics and metatranscriptomics.</title>
        <authorList>
            <person name="Tan S."/>
            <person name="Liu J."/>
            <person name="Fang Y."/>
            <person name="Hedlund B.P."/>
            <person name="Lian Z.H."/>
            <person name="Huang L.Y."/>
            <person name="Li J.T."/>
            <person name="Huang L.N."/>
            <person name="Li W.J."/>
            <person name="Jiang H.C."/>
            <person name="Dong H.L."/>
            <person name="Shu W.S."/>
        </authorList>
    </citation>
    <scope>NUCLEOTIDE SEQUENCE [LARGE SCALE GENOMIC DNA]</scope>
    <source>
        <strain evidence="1">AP1</strain>
    </source>
</reference>
<evidence type="ECO:0000313" key="2">
    <source>
        <dbReference type="Proteomes" id="UP000319296"/>
    </source>
</evidence>
<accession>A0A519BQN6</accession>
<dbReference type="EMBL" id="SGBB01000001">
    <property type="protein sequence ID" value="RZD19573.1"/>
    <property type="molecule type" value="Genomic_DNA"/>
</dbReference>
<protein>
    <submittedName>
        <fullName evidence="1">Uncharacterized protein</fullName>
    </submittedName>
</protein>
<sequence>MKHRHINVNINKSLPLEAIDDIVSRGDMPEWLELRDYALSHPEALNDIIKICKHYIADPYEQKYYFWYNFALYLINAGGTQ</sequence>